<dbReference type="EMBL" id="GBHO01001002">
    <property type="protein sequence ID" value="JAG42602.1"/>
    <property type="molecule type" value="Transcribed_RNA"/>
</dbReference>
<evidence type="ECO:0000256" key="7">
    <source>
        <dbReference type="ARBA" id="ARBA00023054"/>
    </source>
</evidence>
<dbReference type="EMBL" id="GDHC01009753">
    <property type="protein sequence ID" value="JAQ08876.1"/>
    <property type="molecule type" value="Transcribed_RNA"/>
</dbReference>
<dbReference type="PANTHER" id="PTHR46507">
    <property type="entry name" value="AFADIN- AND ALPHA-ACTININ-BINDING PROTEIN"/>
    <property type="match status" value="1"/>
</dbReference>
<evidence type="ECO:0000313" key="11">
    <source>
        <dbReference type="EMBL" id="JAG42602.1"/>
    </source>
</evidence>
<dbReference type="GO" id="GO:0070161">
    <property type="term" value="C:anchoring junction"/>
    <property type="evidence" value="ECO:0007669"/>
    <property type="project" value="UniProtKB-SubCell"/>
</dbReference>
<dbReference type="GO" id="GO:0034451">
    <property type="term" value="C:centriolar satellite"/>
    <property type="evidence" value="ECO:0007669"/>
    <property type="project" value="TreeGrafter"/>
</dbReference>
<feature type="coiled-coil region" evidence="9">
    <location>
        <begin position="72"/>
        <end position="106"/>
    </location>
</feature>
<dbReference type="InterPro" id="IPR021622">
    <property type="entry name" value="Afadin/alpha-actinin-bd"/>
</dbReference>
<reference evidence="11" key="1">
    <citation type="journal article" date="2014" name="PLoS ONE">
        <title>Transcriptome-Based Identification of ABC Transporters in the Western Tarnished Plant Bug Lygus hesperus.</title>
        <authorList>
            <person name="Hull J.J."/>
            <person name="Chaney K."/>
            <person name="Geib S.M."/>
            <person name="Fabrick J.A."/>
            <person name="Brent C.S."/>
            <person name="Walsh D."/>
            <person name="Lavine L.C."/>
        </authorList>
    </citation>
    <scope>NUCLEOTIDE SEQUENCE</scope>
</reference>
<evidence type="ECO:0000313" key="12">
    <source>
        <dbReference type="EMBL" id="JAG62657.1"/>
    </source>
</evidence>
<dbReference type="GO" id="GO:0007155">
    <property type="term" value="P:cell adhesion"/>
    <property type="evidence" value="ECO:0007669"/>
    <property type="project" value="UniProtKB-KW"/>
</dbReference>
<sequence>MGKTRSDMCSLSTIPASINLLNSELNILDFKQISRNDKDDKATLVQLINVCYELTKALKRNCSQINQQFEELARYQLKVKSELKEKERLQTLLANETRKVEDFRVKLDNNNSKMTVLNSQIKSIKTNVSQLQHAISVQKLRHEHDSRRKDATISGLKKTLYQSYSNESGMSSDKCSAARPNTVLSQQYDEILDRYVCQLHNNIQIVLGENAKYRTLLESMHEKLSVELIDCPEAVWQQLTCLPCHSAVKAMEKTFNMFLKRMQEKEEE</sequence>
<keyword evidence="5" id="KW-0130">Cell adhesion</keyword>
<dbReference type="Pfam" id="PF11559">
    <property type="entry name" value="ADIP"/>
    <property type="match status" value="1"/>
</dbReference>
<evidence type="ECO:0000256" key="3">
    <source>
        <dbReference type="ARBA" id="ARBA00009291"/>
    </source>
</evidence>
<evidence type="ECO:0000256" key="1">
    <source>
        <dbReference type="ARBA" id="ARBA00004282"/>
    </source>
</evidence>
<comment type="similarity">
    <text evidence="3">Belongs to the ADIP family.</text>
</comment>
<dbReference type="EMBL" id="GBHO01001003">
    <property type="protein sequence ID" value="JAG42601.1"/>
    <property type="molecule type" value="Transcribed_RNA"/>
</dbReference>
<reference evidence="12" key="3">
    <citation type="submission" date="2014-09" db="EMBL/GenBank/DDBJ databases">
        <authorList>
            <person name="Magalhaes I.L.F."/>
            <person name="Oliveira U."/>
            <person name="Santos F.R."/>
            <person name="Vidigal T.H.D.A."/>
            <person name="Brescovit A.D."/>
            <person name="Santos A.J."/>
        </authorList>
    </citation>
    <scope>NUCLEOTIDE SEQUENCE</scope>
</reference>
<dbReference type="GO" id="GO:0036064">
    <property type="term" value="C:ciliary basal body"/>
    <property type="evidence" value="ECO:0007669"/>
    <property type="project" value="TreeGrafter"/>
</dbReference>
<dbReference type="GO" id="GO:0035735">
    <property type="term" value="P:intraciliary transport involved in cilium assembly"/>
    <property type="evidence" value="ECO:0007669"/>
    <property type="project" value="TreeGrafter"/>
</dbReference>
<keyword evidence="6" id="KW-0965">Cell junction</keyword>
<evidence type="ECO:0000313" key="10">
    <source>
        <dbReference type="EMBL" id="JAG42601.1"/>
    </source>
</evidence>
<proteinExistence type="inferred from homology"/>
<evidence type="ECO:0000256" key="2">
    <source>
        <dbReference type="ARBA" id="ARBA00004300"/>
    </source>
</evidence>
<name>A0A0A9ZBJ6_LYGHE</name>
<accession>A0A0A9ZBJ6</accession>
<evidence type="ECO:0000256" key="6">
    <source>
        <dbReference type="ARBA" id="ARBA00022949"/>
    </source>
</evidence>
<evidence type="ECO:0000256" key="9">
    <source>
        <dbReference type="SAM" id="Coils"/>
    </source>
</evidence>
<gene>
    <name evidence="11" type="primary">Ssx2ip_0</name>
    <name evidence="10" type="synonym">Ssx2ip_1</name>
    <name evidence="10" type="ORF">CM83_21031</name>
    <name evidence="11" type="ORF">CM83_21032</name>
    <name evidence="13" type="ORF">g.64714</name>
</gene>
<evidence type="ECO:0000256" key="5">
    <source>
        <dbReference type="ARBA" id="ARBA00022889"/>
    </source>
</evidence>
<protein>
    <submittedName>
        <fullName evidence="11">Afadin-and alpha-actinin-binding protein</fullName>
    </submittedName>
</protein>
<comment type="subcellular location">
    <subcellularLocation>
        <location evidence="1">Cell junction</location>
    </subcellularLocation>
    <subcellularLocation>
        <location evidence="2">Cytoplasm</location>
        <location evidence="2">Cytoskeleton</location>
        <location evidence="2">Microtubule organizing center</location>
        <location evidence="2">Centrosome</location>
    </subcellularLocation>
</comment>
<keyword evidence="7 9" id="KW-0175">Coiled coil</keyword>
<dbReference type="PANTHER" id="PTHR46507:SF4">
    <property type="entry name" value="SSX FAMILY MEMBER 2 INTERACTING PROTEIN"/>
    <property type="match status" value="1"/>
</dbReference>
<reference evidence="13" key="4">
    <citation type="journal article" date="2016" name="Gigascience">
        <title>De novo construction of an expanded transcriptome assembly for the western tarnished plant bug, Lygus hesperus.</title>
        <authorList>
            <person name="Tassone E.E."/>
            <person name="Geib S.M."/>
            <person name="Hall B."/>
            <person name="Fabrick J.A."/>
            <person name="Brent C.S."/>
            <person name="Hull J.J."/>
        </authorList>
    </citation>
    <scope>NUCLEOTIDE SEQUENCE</scope>
</reference>
<evidence type="ECO:0000256" key="4">
    <source>
        <dbReference type="ARBA" id="ARBA00022490"/>
    </source>
</evidence>
<reference evidence="11" key="2">
    <citation type="submission" date="2014-07" db="EMBL/GenBank/DDBJ databases">
        <authorList>
            <person name="Hull J."/>
        </authorList>
    </citation>
    <scope>NUCLEOTIDE SEQUENCE</scope>
</reference>
<organism evidence="11">
    <name type="scientific">Lygus hesperus</name>
    <name type="common">Western plant bug</name>
    <dbReference type="NCBI Taxonomy" id="30085"/>
    <lineage>
        <taxon>Eukaryota</taxon>
        <taxon>Metazoa</taxon>
        <taxon>Ecdysozoa</taxon>
        <taxon>Arthropoda</taxon>
        <taxon>Hexapoda</taxon>
        <taxon>Insecta</taxon>
        <taxon>Pterygota</taxon>
        <taxon>Neoptera</taxon>
        <taxon>Paraneoptera</taxon>
        <taxon>Hemiptera</taxon>
        <taxon>Heteroptera</taxon>
        <taxon>Panheteroptera</taxon>
        <taxon>Cimicomorpha</taxon>
        <taxon>Miridae</taxon>
        <taxon>Mirini</taxon>
        <taxon>Lygus</taxon>
    </lineage>
</organism>
<dbReference type="EMBL" id="GBRD01003164">
    <property type="protein sequence ID" value="JAG62657.1"/>
    <property type="molecule type" value="Transcribed_RNA"/>
</dbReference>
<keyword evidence="8" id="KW-0206">Cytoskeleton</keyword>
<dbReference type="AlphaFoldDB" id="A0A0A9ZBJ6"/>
<evidence type="ECO:0000313" key="13">
    <source>
        <dbReference type="EMBL" id="JAQ08876.1"/>
    </source>
</evidence>
<dbReference type="InterPro" id="IPR052300">
    <property type="entry name" value="Adhesion_Centrosome_assoc"/>
</dbReference>
<keyword evidence="4" id="KW-0963">Cytoplasm</keyword>
<evidence type="ECO:0000256" key="8">
    <source>
        <dbReference type="ARBA" id="ARBA00023212"/>
    </source>
</evidence>